<keyword evidence="1" id="KW-1133">Transmembrane helix</keyword>
<evidence type="ECO:0000313" key="2">
    <source>
        <dbReference type="EMBL" id="CAI9734649.1"/>
    </source>
</evidence>
<feature type="transmembrane region" description="Helical" evidence="1">
    <location>
        <begin position="50"/>
        <end position="73"/>
    </location>
</feature>
<dbReference type="Proteomes" id="UP001162480">
    <property type="component" value="Chromosome 16"/>
</dbReference>
<keyword evidence="1" id="KW-0472">Membrane</keyword>
<proteinExistence type="predicted"/>
<keyword evidence="1" id="KW-0812">Transmembrane</keyword>
<feature type="transmembrane region" description="Helical" evidence="1">
    <location>
        <begin position="93"/>
        <end position="112"/>
    </location>
</feature>
<keyword evidence="3" id="KW-1185">Reference proteome</keyword>
<reference evidence="2" key="1">
    <citation type="submission" date="2023-08" db="EMBL/GenBank/DDBJ databases">
        <authorList>
            <person name="Alioto T."/>
            <person name="Alioto T."/>
            <person name="Gomez Garrido J."/>
        </authorList>
    </citation>
    <scope>NUCLEOTIDE SEQUENCE</scope>
</reference>
<protein>
    <submittedName>
        <fullName evidence="2">Uncharacterized protein</fullName>
    </submittedName>
</protein>
<organism evidence="2 3">
    <name type="scientific">Octopus vulgaris</name>
    <name type="common">Common octopus</name>
    <dbReference type="NCBI Taxonomy" id="6645"/>
    <lineage>
        <taxon>Eukaryota</taxon>
        <taxon>Metazoa</taxon>
        <taxon>Spiralia</taxon>
        <taxon>Lophotrochozoa</taxon>
        <taxon>Mollusca</taxon>
        <taxon>Cephalopoda</taxon>
        <taxon>Coleoidea</taxon>
        <taxon>Octopodiformes</taxon>
        <taxon>Octopoda</taxon>
        <taxon>Incirrata</taxon>
        <taxon>Octopodidae</taxon>
        <taxon>Octopus</taxon>
    </lineage>
</organism>
<name>A0AA36BID9_OCTVU</name>
<evidence type="ECO:0000313" key="3">
    <source>
        <dbReference type="Proteomes" id="UP001162480"/>
    </source>
</evidence>
<sequence>MYPLPRSSPPSSMPGLLTAPLPISSSPLPASLSPSYLLSLFKYAHNLHDLLVLSIFLLLTLNLAFIHAATPVLSSTSLSSLVSITASTTSTHSIALLIIIPATFALFCNFLYNRPTGQYIADHFVEHL</sequence>
<gene>
    <name evidence="2" type="ORF">OCTVUL_1B028819</name>
</gene>
<dbReference type="AlphaFoldDB" id="A0AA36BID9"/>
<feature type="transmembrane region" description="Helical" evidence="1">
    <location>
        <begin position="20"/>
        <end position="38"/>
    </location>
</feature>
<evidence type="ECO:0000256" key="1">
    <source>
        <dbReference type="SAM" id="Phobius"/>
    </source>
</evidence>
<accession>A0AA36BID9</accession>
<dbReference type="EMBL" id="OX597829">
    <property type="protein sequence ID" value="CAI9734649.1"/>
    <property type="molecule type" value="Genomic_DNA"/>
</dbReference>